<dbReference type="Pfam" id="PF02729">
    <property type="entry name" value="OTCace_N"/>
    <property type="match status" value="1"/>
</dbReference>
<evidence type="ECO:0000313" key="9">
    <source>
        <dbReference type="Proteomes" id="UP000199068"/>
    </source>
</evidence>
<dbReference type="SUPFAM" id="SSF53671">
    <property type="entry name" value="Aspartate/ornithine carbamoyltransferase"/>
    <property type="match status" value="1"/>
</dbReference>
<dbReference type="GO" id="GO:0019240">
    <property type="term" value="P:citrulline biosynthetic process"/>
    <property type="evidence" value="ECO:0007669"/>
    <property type="project" value="TreeGrafter"/>
</dbReference>
<dbReference type="InterPro" id="IPR024903">
    <property type="entry name" value="PtcA"/>
</dbReference>
<evidence type="ECO:0000259" key="7">
    <source>
        <dbReference type="Pfam" id="PF02729"/>
    </source>
</evidence>
<dbReference type="GO" id="GO:0004585">
    <property type="term" value="F:ornithine carbamoyltransferase activity"/>
    <property type="evidence" value="ECO:0007669"/>
    <property type="project" value="UniProtKB-UniRule"/>
</dbReference>
<keyword evidence="9" id="KW-1185">Reference proteome</keyword>
<feature type="domain" description="Aspartate/ornithine carbamoyltransferase Asp/Orn-binding" evidence="6">
    <location>
        <begin position="167"/>
        <end position="320"/>
    </location>
</feature>
<protein>
    <recommendedName>
        <fullName evidence="4">Ornithine carbamoyltransferase</fullName>
        <ecNumber evidence="4">2.1.3.3</ecNumber>
    </recommendedName>
</protein>
<keyword evidence="3" id="KW-0620">Polyamine biosynthesis</keyword>
<comment type="similarity">
    <text evidence="5">Belongs to the aspartate/ornithine carbamoyltransferase superfamily.</text>
</comment>
<dbReference type="Pfam" id="PF00185">
    <property type="entry name" value="OTCace"/>
    <property type="match status" value="1"/>
</dbReference>
<dbReference type="InterPro" id="IPR002292">
    <property type="entry name" value="Orn/put_carbamltrans"/>
</dbReference>
<evidence type="ECO:0000256" key="2">
    <source>
        <dbReference type="ARBA" id="ARBA00022679"/>
    </source>
</evidence>
<dbReference type="GO" id="GO:0016597">
    <property type="term" value="F:amino acid binding"/>
    <property type="evidence" value="ECO:0007669"/>
    <property type="project" value="InterPro"/>
</dbReference>
<dbReference type="STRING" id="1121325.SAMN04515677_101101"/>
<dbReference type="GO" id="GO:0050231">
    <property type="term" value="F:putrescine carbamoyltransferase activity"/>
    <property type="evidence" value="ECO:0007669"/>
    <property type="project" value="InterPro"/>
</dbReference>
<proteinExistence type="inferred from homology"/>
<evidence type="ECO:0000256" key="3">
    <source>
        <dbReference type="ARBA" id="ARBA00023115"/>
    </source>
</evidence>
<name>A0A1G9I4N0_9FIRM</name>
<dbReference type="InterPro" id="IPR006130">
    <property type="entry name" value="Asp/Orn_carbamoylTrfase"/>
</dbReference>
<organism evidence="8 9">
    <name type="scientific">Romboutsia lituseburensis DSM 797</name>
    <dbReference type="NCBI Taxonomy" id="1121325"/>
    <lineage>
        <taxon>Bacteria</taxon>
        <taxon>Bacillati</taxon>
        <taxon>Bacillota</taxon>
        <taxon>Clostridia</taxon>
        <taxon>Peptostreptococcales</taxon>
        <taxon>Peptostreptococcaceae</taxon>
        <taxon>Romboutsia</taxon>
    </lineage>
</organism>
<dbReference type="Proteomes" id="UP000199068">
    <property type="component" value="Unassembled WGS sequence"/>
</dbReference>
<evidence type="ECO:0000256" key="4">
    <source>
        <dbReference type="NCBIfam" id="TIGR00658"/>
    </source>
</evidence>
<dbReference type="Gene3D" id="3.40.50.1370">
    <property type="entry name" value="Aspartate/ornithine carbamoyltransferase"/>
    <property type="match status" value="2"/>
</dbReference>
<dbReference type="PANTHER" id="PTHR45753:SF3">
    <property type="entry name" value="ORNITHINE TRANSCARBAMYLASE, MITOCHONDRIAL"/>
    <property type="match status" value="1"/>
</dbReference>
<dbReference type="EMBL" id="FNGW01000001">
    <property type="protein sequence ID" value="SDL20052.1"/>
    <property type="molecule type" value="Genomic_DNA"/>
</dbReference>
<gene>
    <name evidence="8" type="ORF">SAMN04515677_101101</name>
</gene>
<evidence type="ECO:0000313" key="8">
    <source>
        <dbReference type="EMBL" id="SDL20052.1"/>
    </source>
</evidence>
<keyword evidence="1" id="KW-0963">Cytoplasm</keyword>
<dbReference type="InterPro" id="IPR006132">
    <property type="entry name" value="Asp/Orn_carbamoyltranf_P-bd"/>
</dbReference>
<feature type="domain" description="Aspartate/ornithine carbamoyltransferase carbamoyl-P binding" evidence="7">
    <location>
        <begin position="17"/>
        <end position="157"/>
    </location>
</feature>
<keyword evidence="2 5" id="KW-0808">Transferase</keyword>
<evidence type="ECO:0000256" key="1">
    <source>
        <dbReference type="ARBA" id="ARBA00022490"/>
    </source>
</evidence>
<dbReference type="PRINTS" id="PR00100">
    <property type="entry name" value="AOTCASE"/>
</dbReference>
<evidence type="ECO:0000256" key="5">
    <source>
        <dbReference type="RuleBase" id="RU003634"/>
    </source>
</evidence>
<dbReference type="GO" id="GO:0033390">
    <property type="term" value="P:putrescine biosynthetic process from arginine via N-carbamoylputrescine"/>
    <property type="evidence" value="ECO:0007669"/>
    <property type="project" value="InterPro"/>
</dbReference>
<dbReference type="NCBIfam" id="TIGR04384">
    <property type="entry name" value="putr_carbamoyl"/>
    <property type="match status" value="1"/>
</dbReference>
<dbReference type="InterPro" id="IPR006131">
    <property type="entry name" value="Asp_carbamoyltransf_Asp/Orn-bd"/>
</dbReference>
<dbReference type="PANTHER" id="PTHR45753">
    <property type="entry name" value="ORNITHINE CARBAMOYLTRANSFERASE, MITOCHONDRIAL"/>
    <property type="match status" value="1"/>
</dbReference>
<dbReference type="GO" id="GO:0042450">
    <property type="term" value="P:L-arginine biosynthetic process via ornithine"/>
    <property type="evidence" value="ECO:0007669"/>
    <property type="project" value="UniProtKB-UniRule"/>
</dbReference>
<reference evidence="8 9" key="1">
    <citation type="submission" date="2016-10" db="EMBL/GenBank/DDBJ databases">
        <authorList>
            <person name="de Groot N.N."/>
        </authorList>
    </citation>
    <scope>NUCLEOTIDE SEQUENCE [LARGE SCALE GENOMIC DNA]</scope>
    <source>
        <strain evidence="8 9">DSM 797</strain>
    </source>
</reference>
<dbReference type="FunFam" id="3.40.50.1370:FF:000008">
    <property type="entry name" value="Ornithine carbamoyltransferase"/>
    <property type="match status" value="1"/>
</dbReference>
<evidence type="ECO:0000259" key="6">
    <source>
        <dbReference type="Pfam" id="PF00185"/>
    </source>
</evidence>
<dbReference type="RefSeq" id="WP_092721802.1">
    <property type="nucleotide sequence ID" value="NZ_FNGW01000001.1"/>
</dbReference>
<dbReference type="InterPro" id="IPR036901">
    <property type="entry name" value="Asp/Orn_carbamoylTrfase_sf"/>
</dbReference>
<sequence>MKLPVSSATDLNKKGLRHFLDTQDLSKKELLELFELMRLLKEARKDNAVPQLFKGKSIAMIFEQPSTRTRVSFETAATILGGHALFLSPKDIHLGAKESLEDTSKVLSRMVDMMMARVDNHSTVAGLAEYSTVPVVNGLCDWLHPTQMLADVFTMIEHLPEGKKLEDLTVSFMGDATNVCSSLAFICTQLGMKYKHIGPKKYQMPKEWQDIAIKNCETSGGELIVTDDVEAVRGSDIVVADSFYWFGQEDEKEERLTTFMPKYVVTQEIMDMAGKNALFMHCLPANDQRECTREVMNGSQSVIFDEAENRLTAQMAILVYFTYNHIQKPSEETIKKHEDALNNFLENITINDVEEINLV</sequence>
<dbReference type="EC" id="2.1.3.3" evidence="4"/>
<accession>A0A1G9I4N0</accession>
<dbReference type="PRINTS" id="PR00102">
    <property type="entry name" value="OTCASE"/>
</dbReference>
<dbReference type="NCBIfam" id="NF001986">
    <property type="entry name" value="PRK00779.1"/>
    <property type="match status" value="1"/>
</dbReference>
<dbReference type="AlphaFoldDB" id="A0A1G9I4N0"/>
<dbReference type="NCBIfam" id="TIGR00658">
    <property type="entry name" value="orni_carb_tr"/>
    <property type="match status" value="1"/>
</dbReference>